<evidence type="ECO:0000313" key="1">
    <source>
        <dbReference type="EMBL" id="NNH12979.1"/>
    </source>
</evidence>
<organism evidence="1 2">
    <name type="scientific">Cupriavidus gilardii</name>
    <dbReference type="NCBI Taxonomy" id="82541"/>
    <lineage>
        <taxon>Bacteria</taxon>
        <taxon>Pseudomonadati</taxon>
        <taxon>Pseudomonadota</taxon>
        <taxon>Betaproteobacteria</taxon>
        <taxon>Burkholderiales</taxon>
        <taxon>Burkholderiaceae</taxon>
        <taxon>Cupriavidus</taxon>
    </lineage>
</organism>
<dbReference type="AlphaFoldDB" id="A0A849BR30"/>
<evidence type="ECO:0000313" key="2">
    <source>
        <dbReference type="Proteomes" id="UP000542973"/>
    </source>
</evidence>
<dbReference type="RefSeq" id="WP_151022268.1">
    <property type="nucleotide sequence ID" value="NZ_BAAAEB010000026.1"/>
</dbReference>
<protein>
    <recommendedName>
        <fullName evidence="3">SGNH/GDSL hydrolase family protein</fullName>
    </recommendedName>
</protein>
<dbReference type="PROSITE" id="PS01098">
    <property type="entry name" value="LIPASE_GDSL_SER"/>
    <property type="match status" value="1"/>
</dbReference>
<dbReference type="GO" id="GO:0006629">
    <property type="term" value="P:lipid metabolic process"/>
    <property type="evidence" value="ECO:0007669"/>
    <property type="project" value="InterPro"/>
</dbReference>
<gene>
    <name evidence="1" type="ORF">HLB16_19125</name>
</gene>
<comment type="caution">
    <text evidence="1">The sequence shown here is derived from an EMBL/GenBank/DDBJ whole genome shotgun (WGS) entry which is preliminary data.</text>
</comment>
<sequence length="319" mass="34631">MRTGKRRILTAAVLGLIAIITTEVLARAGLGLGDPPLYQADPDIEYLLKPNQRVKRFGHRYVVNRFGMRSEDFEPKKRAPGERRVLVFGDSVVNGGAQVDQGRLATEQLRARLGQDGKVATVGNVAAFSWGPGNWLAYARRFGFLDADTAIIVVNGADYGDVPTFAPLRQDTHPSQPPLSALVEGATRYLPAYLGLDQSSGPPRESTDADRAASLRDLAELIVMAKRAGLQVRLVQHYERDELDGAGLPAGLEAFSRLCEEYEVPIVSMRDAERRARDVAYLDEIHLSPEGQDLLADALLAAANLPAGGRNVAASGLRH</sequence>
<dbReference type="SUPFAM" id="SSF52266">
    <property type="entry name" value="SGNH hydrolase"/>
    <property type="match status" value="1"/>
</dbReference>
<dbReference type="InterPro" id="IPR008265">
    <property type="entry name" value="Lipase_GDSL_AS"/>
</dbReference>
<dbReference type="GO" id="GO:0016298">
    <property type="term" value="F:lipase activity"/>
    <property type="evidence" value="ECO:0007669"/>
    <property type="project" value="InterPro"/>
</dbReference>
<dbReference type="EMBL" id="JABEMD010000037">
    <property type="protein sequence ID" value="NNH12979.1"/>
    <property type="molecule type" value="Genomic_DNA"/>
</dbReference>
<dbReference type="InterPro" id="IPR036514">
    <property type="entry name" value="SGNH_hydro_sf"/>
</dbReference>
<reference evidence="1 2" key="1">
    <citation type="submission" date="2020-05" db="EMBL/GenBank/DDBJ databases">
        <title>MicrobeNet Type strains.</title>
        <authorList>
            <person name="Nicholson A.C."/>
        </authorList>
    </citation>
    <scope>NUCLEOTIDE SEQUENCE [LARGE SCALE GENOMIC DNA]</scope>
    <source>
        <strain evidence="1 2">ATCC 700815</strain>
    </source>
</reference>
<accession>A0A849BR30</accession>
<evidence type="ECO:0008006" key="3">
    <source>
        <dbReference type="Google" id="ProtNLM"/>
    </source>
</evidence>
<name>A0A849BR30_9BURK</name>
<proteinExistence type="predicted"/>
<dbReference type="Gene3D" id="3.40.50.1110">
    <property type="entry name" value="SGNH hydrolase"/>
    <property type="match status" value="1"/>
</dbReference>
<dbReference type="Proteomes" id="UP000542973">
    <property type="component" value="Unassembled WGS sequence"/>
</dbReference>